<name>A0A370D7B3_9GAMM</name>
<protein>
    <recommendedName>
        <fullName evidence="3">FeoB-associated Cys-rich membrane protein</fullName>
    </recommendedName>
</protein>
<evidence type="ECO:0000313" key="2">
    <source>
        <dbReference type="Proteomes" id="UP000255508"/>
    </source>
</evidence>
<evidence type="ECO:0000313" key="1">
    <source>
        <dbReference type="EMBL" id="RDH80872.1"/>
    </source>
</evidence>
<proteinExistence type="predicted"/>
<sequence>MLIHILSLLGLMLLCGGWVLFQGWLSRQDPEYKGYKVGCGACKQGSCSTQDGCDTAIPVASLKHRPDQ</sequence>
<dbReference type="Proteomes" id="UP000255508">
    <property type="component" value="Unassembled WGS sequence"/>
</dbReference>
<evidence type="ECO:0008006" key="3">
    <source>
        <dbReference type="Google" id="ProtNLM"/>
    </source>
</evidence>
<dbReference type="EMBL" id="QFXD01000332">
    <property type="protein sequence ID" value="RDH80872.1"/>
    <property type="molecule type" value="Genomic_DNA"/>
</dbReference>
<comment type="caution">
    <text evidence="1">The sequence shown here is derived from an EMBL/GenBank/DDBJ whole genome shotgun (WGS) entry which is preliminary data.</text>
</comment>
<dbReference type="AlphaFoldDB" id="A0A370D7B3"/>
<reference evidence="1 2" key="1">
    <citation type="journal article" date="2018" name="ISME J.">
        <title>Endosymbiont genomes yield clues of tubeworm success.</title>
        <authorList>
            <person name="Li Y."/>
            <person name="Liles M.R."/>
            <person name="Halanych K.M."/>
        </authorList>
    </citation>
    <scope>NUCLEOTIDE SEQUENCE [LARGE SCALE GENOMIC DNA]</scope>
    <source>
        <strain evidence="1">A1422</strain>
    </source>
</reference>
<accession>A0A370D7B3</accession>
<gene>
    <name evidence="1" type="ORF">DIZ79_18685</name>
</gene>
<organism evidence="1 2">
    <name type="scientific">endosymbiont of Lamellibrachia luymesi</name>
    <dbReference type="NCBI Taxonomy" id="2200907"/>
    <lineage>
        <taxon>Bacteria</taxon>
        <taxon>Pseudomonadati</taxon>
        <taxon>Pseudomonadota</taxon>
        <taxon>Gammaproteobacteria</taxon>
        <taxon>sulfur-oxidizing symbionts</taxon>
    </lineage>
</organism>